<keyword evidence="2" id="KW-0963">Cytoplasm</keyword>
<evidence type="ECO:0000256" key="3">
    <source>
        <dbReference type="ARBA" id="ARBA00022687"/>
    </source>
</evidence>
<evidence type="ECO:0000256" key="4">
    <source>
        <dbReference type="PROSITE-ProRule" id="PRU00069"/>
    </source>
</evidence>
<dbReference type="InterPro" id="IPR038207">
    <property type="entry name" value="DIX_dom_sf"/>
</dbReference>
<dbReference type="RefSeq" id="XP_020901414.1">
    <property type="nucleotide sequence ID" value="XM_021045755.2"/>
</dbReference>
<evidence type="ECO:0000256" key="1">
    <source>
        <dbReference type="ARBA" id="ARBA00004496"/>
    </source>
</evidence>
<dbReference type="GO" id="GO:0060090">
    <property type="term" value="F:molecular adaptor activity"/>
    <property type="evidence" value="ECO:0007669"/>
    <property type="project" value="TreeGrafter"/>
</dbReference>
<dbReference type="GO" id="GO:0016055">
    <property type="term" value="P:Wnt signaling pathway"/>
    <property type="evidence" value="ECO:0007669"/>
    <property type="project" value="UniProtKB-KW"/>
</dbReference>
<feature type="compositionally biased region" description="Low complexity" evidence="5">
    <location>
        <begin position="580"/>
        <end position="590"/>
    </location>
</feature>
<sequence>MDSTVTKDDISSRLAYTLDSQQAQSTREGESLNSELCTMPRPPPTGEDSSETIRSKEAISGSSKAECPSPRLTPRRYTAKELPASYVHTSDEDKLAPLGFEPEGEAVSTPTFREAGCFSDMLSDSEGRFVFYQYLRRINCHILLDFCRACDEFRGIVNTAPQKLSAGKAVFQQYIATRGTCDQLGIKPSSRSKIVELISVQPIDPQIFEEAYSQVVANMKNLHYKAFLNSSFFKDSAEVQAESKIINEPYNRRYQSGYLPTLPEEKVLGFGDEMEDFEYEQHCKNTKRPLYVQTNSTSDEKNARKLLHNPIKDGSSPYYYPTAPLASITESESISSDALTDDTLSMTTDTSDGTRYSGNRRAHRNNRSTQPRYPFIPRTHRMPKEARQPLNPEEFAKILTEKLEKVKLEQQMQEREAINLSQSLDVERPGSSQSKKSILQEAIENKERRDKIPLSTMVHLPMQDDSSSISTSNHSSSKSTSARATAGSAAQNSSSSESTHRKYRNARHGHKSSKHESEPVNRLNEQLPPNMYKEPKVRNHNVPNDEIPFLTANHHRIQEWMATGEEELKKQKPKSHQSKSRQSSSSCSDSYGGHHQPLQPIAQDPMMPLLHGPEATTVLSEVSRRLCMETKEHDRKSKQRHRSRNSVEDSSDQSSYYGKASTTDASSCSQSLLSYDLNQHQSYSSLPSSASNMGNDTKSRSDSGIGGGVRKKEKHNATTLIYWLWGEPIAYRTSLPGRHITLGQFKTQLTPRRGEFRYFFKTKTDERDCEVTVVYEEVRDDNMELPMFDGKIIGKVEKVD</sequence>
<accession>A0A913XA40</accession>
<feature type="domain" description="RGS" evidence="6">
    <location>
        <begin position="117"/>
        <end position="237"/>
    </location>
</feature>
<dbReference type="Pfam" id="PF00778">
    <property type="entry name" value="DIX"/>
    <property type="match status" value="1"/>
</dbReference>
<feature type="compositionally biased region" description="Basic and acidic residues" evidence="5">
    <location>
        <begin position="1"/>
        <end position="11"/>
    </location>
</feature>
<dbReference type="Proteomes" id="UP000887567">
    <property type="component" value="Unplaced"/>
</dbReference>
<feature type="compositionally biased region" description="Low complexity" evidence="5">
    <location>
        <begin position="466"/>
        <end position="497"/>
    </location>
</feature>
<feature type="region of interest" description="Disordered" evidence="5">
    <location>
        <begin position="342"/>
        <end position="377"/>
    </location>
</feature>
<dbReference type="GO" id="GO:0008013">
    <property type="term" value="F:beta-catenin binding"/>
    <property type="evidence" value="ECO:0007669"/>
    <property type="project" value="TreeGrafter"/>
</dbReference>
<dbReference type="GO" id="GO:0090090">
    <property type="term" value="P:negative regulation of canonical Wnt signaling pathway"/>
    <property type="evidence" value="ECO:0007669"/>
    <property type="project" value="InterPro"/>
</dbReference>
<feature type="region of interest" description="Disordered" evidence="5">
    <location>
        <begin position="461"/>
        <end position="540"/>
    </location>
</feature>
<dbReference type="Pfam" id="PF00615">
    <property type="entry name" value="RGS"/>
    <property type="match status" value="1"/>
</dbReference>
<feature type="region of interest" description="Disordered" evidence="5">
    <location>
        <begin position="630"/>
        <end position="664"/>
    </location>
</feature>
<feature type="region of interest" description="Disordered" evidence="5">
    <location>
        <begin position="683"/>
        <end position="711"/>
    </location>
</feature>
<evidence type="ECO:0000256" key="2">
    <source>
        <dbReference type="ARBA" id="ARBA00022490"/>
    </source>
</evidence>
<feature type="domain" description="DIX" evidence="7">
    <location>
        <begin position="715"/>
        <end position="800"/>
    </location>
</feature>
<dbReference type="GeneID" id="110239987"/>
<dbReference type="PANTHER" id="PTHR46102">
    <property type="entry name" value="AXIN"/>
    <property type="match status" value="1"/>
</dbReference>
<dbReference type="GO" id="GO:0030877">
    <property type="term" value="C:beta-catenin destruction complex"/>
    <property type="evidence" value="ECO:0007669"/>
    <property type="project" value="TreeGrafter"/>
</dbReference>
<dbReference type="OMA" id="GEASHLY"/>
<dbReference type="SUPFAM" id="SSF54236">
    <property type="entry name" value="Ubiquitin-like"/>
    <property type="match status" value="1"/>
</dbReference>
<organism evidence="8 9">
    <name type="scientific">Exaiptasia diaphana</name>
    <name type="common">Tropical sea anemone</name>
    <name type="synonym">Aiptasia pulchella</name>
    <dbReference type="NCBI Taxonomy" id="2652724"/>
    <lineage>
        <taxon>Eukaryota</taxon>
        <taxon>Metazoa</taxon>
        <taxon>Cnidaria</taxon>
        <taxon>Anthozoa</taxon>
        <taxon>Hexacorallia</taxon>
        <taxon>Actiniaria</taxon>
        <taxon>Aiptasiidae</taxon>
        <taxon>Exaiptasia</taxon>
    </lineage>
</organism>
<proteinExistence type="predicted"/>
<evidence type="ECO:0000313" key="8">
    <source>
        <dbReference type="EnsemblMetazoa" id="XP_020901414.1"/>
    </source>
</evidence>
<dbReference type="SMART" id="SM00021">
    <property type="entry name" value="DAX"/>
    <property type="match status" value="1"/>
</dbReference>
<dbReference type="InterPro" id="IPR036305">
    <property type="entry name" value="RGS_sf"/>
</dbReference>
<dbReference type="InterPro" id="IPR043581">
    <property type="entry name" value="Axin-like"/>
</dbReference>
<dbReference type="AlphaFoldDB" id="A0A913XA40"/>
<protein>
    <recommendedName>
        <fullName evidence="10">Axin</fullName>
    </recommendedName>
</protein>
<dbReference type="OrthoDB" id="10007451at2759"/>
<dbReference type="GO" id="GO:0005737">
    <property type="term" value="C:cytoplasm"/>
    <property type="evidence" value="ECO:0007669"/>
    <property type="project" value="UniProtKB-SubCell"/>
</dbReference>
<evidence type="ECO:0008006" key="10">
    <source>
        <dbReference type="Google" id="ProtNLM"/>
    </source>
</evidence>
<evidence type="ECO:0000256" key="5">
    <source>
        <dbReference type="SAM" id="MobiDB-lite"/>
    </source>
</evidence>
<dbReference type="GO" id="GO:0005886">
    <property type="term" value="C:plasma membrane"/>
    <property type="evidence" value="ECO:0007669"/>
    <property type="project" value="TreeGrafter"/>
</dbReference>
<name>A0A913XA40_EXADI</name>
<keyword evidence="3 4" id="KW-0879">Wnt signaling pathway</keyword>
<dbReference type="GO" id="GO:0005634">
    <property type="term" value="C:nucleus"/>
    <property type="evidence" value="ECO:0007669"/>
    <property type="project" value="TreeGrafter"/>
</dbReference>
<feature type="compositionally biased region" description="Basic residues" evidence="5">
    <location>
        <begin position="501"/>
        <end position="513"/>
    </location>
</feature>
<keyword evidence="9" id="KW-1185">Reference proteome</keyword>
<feature type="compositionally biased region" description="Polar residues" evidence="5">
    <location>
        <begin position="683"/>
        <end position="696"/>
    </location>
</feature>
<evidence type="ECO:0000313" key="9">
    <source>
        <dbReference type="Proteomes" id="UP000887567"/>
    </source>
</evidence>
<feature type="region of interest" description="Disordered" evidence="5">
    <location>
        <begin position="1"/>
        <end position="73"/>
    </location>
</feature>
<feature type="compositionally biased region" description="Low complexity" evidence="5">
    <location>
        <begin position="342"/>
        <end position="351"/>
    </location>
</feature>
<dbReference type="CDD" id="cd07440">
    <property type="entry name" value="RGS"/>
    <property type="match status" value="1"/>
</dbReference>
<dbReference type="GO" id="GO:0032436">
    <property type="term" value="P:positive regulation of proteasomal ubiquitin-dependent protein catabolic process"/>
    <property type="evidence" value="ECO:0007669"/>
    <property type="project" value="TreeGrafter"/>
</dbReference>
<dbReference type="PROSITE" id="PS50132">
    <property type="entry name" value="RGS"/>
    <property type="match status" value="1"/>
</dbReference>
<dbReference type="Gene3D" id="2.40.240.130">
    <property type="match status" value="1"/>
</dbReference>
<dbReference type="InterPro" id="IPR001158">
    <property type="entry name" value="DIX"/>
</dbReference>
<dbReference type="InterPro" id="IPR016137">
    <property type="entry name" value="RGS"/>
</dbReference>
<feature type="compositionally biased region" description="Polar residues" evidence="5">
    <location>
        <begin position="652"/>
        <end position="664"/>
    </location>
</feature>
<dbReference type="SUPFAM" id="SSF48097">
    <property type="entry name" value="Regulator of G-protein signaling, RGS"/>
    <property type="match status" value="1"/>
</dbReference>
<feature type="compositionally biased region" description="Polar residues" evidence="5">
    <location>
        <begin position="18"/>
        <end position="36"/>
    </location>
</feature>
<evidence type="ECO:0000259" key="7">
    <source>
        <dbReference type="PROSITE" id="PS50841"/>
    </source>
</evidence>
<evidence type="ECO:0000259" key="6">
    <source>
        <dbReference type="PROSITE" id="PS50132"/>
    </source>
</evidence>
<dbReference type="Gene3D" id="1.10.167.10">
    <property type="entry name" value="Regulator of G-protein Signalling 4, domain 2"/>
    <property type="match status" value="1"/>
</dbReference>
<feature type="region of interest" description="Disordered" evidence="5">
    <location>
        <begin position="565"/>
        <end position="611"/>
    </location>
</feature>
<dbReference type="GO" id="GO:0019901">
    <property type="term" value="F:protein kinase binding"/>
    <property type="evidence" value="ECO:0007669"/>
    <property type="project" value="TreeGrafter"/>
</dbReference>
<comment type="subcellular location">
    <subcellularLocation>
        <location evidence="1">Cytoplasm</location>
    </subcellularLocation>
</comment>
<dbReference type="KEGG" id="epa:110239987"/>
<dbReference type="PANTHER" id="PTHR46102:SF2">
    <property type="entry name" value="AXIN"/>
    <property type="match status" value="1"/>
</dbReference>
<dbReference type="PROSITE" id="PS50841">
    <property type="entry name" value="DIX"/>
    <property type="match status" value="1"/>
</dbReference>
<dbReference type="InterPro" id="IPR029071">
    <property type="entry name" value="Ubiquitin-like_domsf"/>
</dbReference>
<dbReference type="InterPro" id="IPR044926">
    <property type="entry name" value="RGS_subdomain_2"/>
</dbReference>
<dbReference type="EnsemblMetazoa" id="XM_021045755.2">
    <property type="protein sequence ID" value="XP_020901414.1"/>
    <property type="gene ID" value="LOC110239987"/>
</dbReference>
<dbReference type="GO" id="GO:0031625">
    <property type="term" value="F:ubiquitin protein ligase binding"/>
    <property type="evidence" value="ECO:0007669"/>
    <property type="project" value="TreeGrafter"/>
</dbReference>
<reference evidence="8" key="1">
    <citation type="submission" date="2022-11" db="UniProtKB">
        <authorList>
            <consortium name="EnsemblMetazoa"/>
        </authorList>
    </citation>
    <scope>IDENTIFICATION</scope>
</reference>
<dbReference type="SMART" id="SM00315">
    <property type="entry name" value="RGS"/>
    <property type="match status" value="1"/>
</dbReference>
<dbReference type="GO" id="GO:0048468">
    <property type="term" value="P:cell development"/>
    <property type="evidence" value="ECO:0007669"/>
    <property type="project" value="TreeGrafter"/>
</dbReference>